<organism evidence="1 2">
    <name type="scientific">Ascobolus immersus RN42</name>
    <dbReference type="NCBI Taxonomy" id="1160509"/>
    <lineage>
        <taxon>Eukaryota</taxon>
        <taxon>Fungi</taxon>
        <taxon>Dikarya</taxon>
        <taxon>Ascomycota</taxon>
        <taxon>Pezizomycotina</taxon>
        <taxon>Pezizomycetes</taxon>
        <taxon>Pezizales</taxon>
        <taxon>Ascobolaceae</taxon>
        <taxon>Ascobolus</taxon>
    </lineage>
</organism>
<keyword evidence="2" id="KW-1185">Reference proteome</keyword>
<accession>A0A3N4HEB3</accession>
<sequence>MPKKLSGMYELILKRLNAKDDSMSDQGQAWRKESRRRVLMWIAMAYIPITVQEMQFICLTKEQTLFEPEKIVRQTLKQEEQNLMQLCGSLVVLSPDVDPVLRFSHRTVKEFLLQQLVENSSDNNGTGDLKPQKQDFPVASQYMFTEQEAHTQMALISIKQLMSPSLLLSDSTKFFADSAEDRRNPFMYPVRYALAHATEVAQLGCADYEWESGSAVKLWEAMQEWLFDPNDAFFHFIDLLLCPLEHQDSGQIRPRTSEAVIMLSSSDAIKVRIEMEQLSPGSTDVPASGKVSLSTRGWLSGGSSYDKREWISTGDFWLSRGSLIYKPRKIFGKTLSRLLNPRYAKPGSGFKSFASDSTTGIYIKGLAENMIKTPTRWTRLYSNRWIPRDSKNELRVLFMILLDYLPLVRSNIEMFRPNQNNTPDALHLLGRINEASRLSAFLASGSYLPYALTLCSWDVALLFFKEKLAPAERVLHSFSFINEVAKLGPHGSRNAQKDKPAQLLFVKVYRYLQVVELLLSPEYAERDGAATFLLPESKELYEIQPPEDRDGAIPKTYARICNLIKEQLDEELYEKLVNPDPEGGYTLKGLEEATERLVKSSHEEAI</sequence>
<dbReference type="PANTHER" id="PTHR10039">
    <property type="entry name" value="AMELOGENIN"/>
    <property type="match status" value="1"/>
</dbReference>
<dbReference type="EMBL" id="ML119856">
    <property type="protein sequence ID" value="RPA72563.1"/>
    <property type="molecule type" value="Genomic_DNA"/>
</dbReference>
<dbReference type="AlphaFoldDB" id="A0A3N4HEB3"/>
<name>A0A3N4HEB3_ASCIM</name>
<protein>
    <submittedName>
        <fullName evidence="1">Uncharacterized protein</fullName>
    </submittedName>
</protein>
<dbReference type="Proteomes" id="UP000275078">
    <property type="component" value="Unassembled WGS sequence"/>
</dbReference>
<dbReference type="PANTHER" id="PTHR10039:SF15">
    <property type="entry name" value="NACHT DOMAIN-CONTAINING PROTEIN"/>
    <property type="match status" value="1"/>
</dbReference>
<gene>
    <name evidence="1" type="ORF">BJ508DRAFT_72694</name>
</gene>
<dbReference type="OrthoDB" id="1577640at2759"/>
<evidence type="ECO:0000313" key="2">
    <source>
        <dbReference type="Proteomes" id="UP000275078"/>
    </source>
</evidence>
<proteinExistence type="predicted"/>
<reference evidence="1 2" key="1">
    <citation type="journal article" date="2018" name="Nat. Ecol. Evol.">
        <title>Pezizomycetes genomes reveal the molecular basis of ectomycorrhizal truffle lifestyle.</title>
        <authorList>
            <person name="Murat C."/>
            <person name="Payen T."/>
            <person name="Noel B."/>
            <person name="Kuo A."/>
            <person name="Morin E."/>
            <person name="Chen J."/>
            <person name="Kohler A."/>
            <person name="Krizsan K."/>
            <person name="Balestrini R."/>
            <person name="Da Silva C."/>
            <person name="Montanini B."/>
            <person name="Hainaut M."/>
            <person name="Levati E."/>
            <person name="Barry K.W."/>
            <person name="Belfiori B."/>
            <person name="Cichocki N."/>
            <person name="Clum A."/>
            <person name="Dockter R.B."/>
            <person name="Fauchery L."/>
            <person name="Guy J."/>
            <person name="Iotti M."/>
            <person name="Le Tacon F."/>
            <person name="Lindquist E.A."/>
            <person name="Lipzen A."/>
            <person name="Malagnac F."/>
            <person name="Mello A."/>
            <person name="Molinier V."/>
            <person name="Miyauchi S."/>
            <person name="Poulain J."/>
            <person name="Riccioni C."/>
            <person name="Rubini A."/>
            <person name="Sitrit Y."/>
            <person name="Splivallo R."/>
            <person name="Traeger S."/>
            <person name="Wang M."/>
            <person name="Zifcakova L."/>
            <person name="Wipf D."/>
            <person name="Zambonelli A."/>
            <person name="Paolocci F."/>
            <person name="Nowrousian M."/>
            <person name="Ottonello S."/>
            <person name="Baldrian P."/>
            <person name="Spatafora J.W."/>
            <person name="Henrissat B."/>
            <person name="Nagy L.G."/>
            <person name="Aury J.M."/>
            <person name="Wincker P."/>
            <person name="Grigoriev I.V."/>
            <person name="Bonfante P."/>
            <person name="Martin F.M."/>
        </authorList>
    </citation>
    <scope>NUCLEOTIDE SEQUENCE [LARGE SCALE GENOMIC DNA]</scope>
    <source>
        <strain evidence="1 2">RN42</strain>
    </source>
</reference>
<evidence type="ECO:0000313" key="1">
    <source>
        <dbReference type="EMBL" id="RPA72563.1"/>
    </source>
</evidence>